<proteinExistence type="predicted"/>
<dbReference type="STRING" id="1454003.AW10_03290"/>
<dbReference type="Pfam" id="PF01381">
    <property type="entry name" value="HTH_3"/>
    <property type="match status" value="1"/>
</dbReference>
<sequence length="150" mass="17408">MSDMLKYEDCGLKNIWLASGFSYEDVDGLGPCLEIYDIDGLHRTIGHHLVDYKRRLTGVEIRFLRLEMGMSQKRLGDCLGVDEQSASLWERGKRRPTLAAERMLRLMYLEHIDGATRVTELITQWNETDRQKDEARQVFEETEAGWRLAA</sequence>
<dbReference type="Proteomes" id="UP000021816">
    <property type="component" value="Unassembled WGS sequence"/>
</dbReference>
<gene>
    <name evidence="2" type="ORF">AW10_03290</name>
</gene>
<dbReference type="CDD" id="cd00093">
    <property type="entry name" value="HTH_XRE"/>
    <property type="match status" value="1"/>
</dbReference>
<dbReference type="EMBL" id="JEMX01000078">
    <property type="protein sequence ID" value="EXI78206.1"/>
    <property type="molecule type" value="Genomic_DNA"/>
</dbReference>
<dbReference type="AlphaFoldDB" id="A0A011NS86"/>
<evidence type="ECO:0000313" key="3">
    <source>
        <dbReference type="Proteomes" id="UP000021816"/>
    </source>
</evidence>
<organism evidence="2 3">
    <name type="scientific">Candidatus Accumulibacter appositus</name>
    <dbReference type="NCBI Taxonomy" id="1454003"/>
    <lineage>
        <taxon>Bacteria</taxon>
        <taxon>Pseudomonadati</taxon>
        <taxon>Pseudomonadota</taxon>
        <taxon>Betaproteobacteria</taxon>
        <taxon>Candidatus Accumulibacter</taxon>
    </lineage>
</organism>
<dbReference type="InterPro" id="IPR010982">
    <property type="entry name" value="Lambda_DNA-bd_dom_sf"/>
</dbReference>
<dbReference type="SUPFAM" id="SSF47413">
    <property type="entry name" value="lambda repressor-like DNA-binding domains"/>
    <property type="match status" value="1"/>
</dbReference>
<dbReference type="GO" id="GO:0003677">
    <property type="term" value="F:DNA binding"/>
    <property type="evidence" value="ECO:0007669"/>
    <property type="project" value="InterPro"/>
</dbReference>
<feature type="domain" description="HTH cro/C1-type" evidence="1">
    <location>
        <begin position="61"/>
        <end position="98"/>
    </location>
</feature>
<comment type="caution">
    <text evidence="2">The sequence shown here is derived from an EMBL/GenBank/DDBJ whole genome shotgun (WGS) entry which is preliminary data.</text>
</comment>
<evidence type="ECO:0000313" key="2">
    <source>
        <dbReference type="EMBL" id="EXI78206.1"/>
    </source>
</evidence>
<name>A0A011NS86_9PROT</name>
<reference evidence="2 3" key="1">
    <citation type="submission" date="2014-02" db="EMBL/GenBank/DDBJ databases">
        <title>Expanding our view of genomic diversity in Candidatus Accumulibacter clades.</title>
        <authorList>
            <person name="Skennerton C.T."/>
            <person name="Barr J.J."/>
            <person name="Slater F.R."/>
            <person name="Bond P.L."/>
            <person name="Tyson G.W."/>
        </authorList>
    </citation>
    <scope>NUCLEOTIDE SEQUENCE [LARGE SCALE GENOMIC DNA]</scope>
    <source>
        <strain evidence="3">BA-92</strain>
    </source>
</reference>
<protein>
    <submittedName>
        <fullName evidence="2">Putative zinc finger/helix-turn-helix protein, YgiT family</fullName>
    </submittedName>
</protein>
<evidence type="ECO:0000259" key="1">
    <source>
        <dbReference type="PROSITE" id="PS50943"/>
    </source>
</evidence>
<accession>A0A011NS86</accession>
<dbReference type="Gene3D" id="1.10.260.40">
    <property type="entry name" value="lambda repressor-like DNA-binding domains"/>
    <property type="match status" value="1"/>
</dbReference>
<dbReference type="InterPro" id="IPR001387">
    <property type="entry name" value="Cro/C1-type_HTH"/>
</dbReference>
<dbReference type="PROSITE" id="PS50943">
    <property type="entry name" value="HTH_CROC1"/>
    <property type="match status" value="1"/>
</dbReference>
<dbReference type="PATRIC" id="fig|1454003.3.peg.3347"/>
<dbReference type="SMART" id="SM00530">
    <property type="entry name" value="HTH_XRE"/>
    <property type="match status" value="1"/>
</dbReference>